<protein>
    <recommendedName>
        <fullName evidence="3">Zinc-finger domain-containing protein</fullName>
    </recommendedName>
</protein>
<reference evidence="1 2" key="1">
    <citation type="submission" date="2021-10" db="EMBL/GenBank/DDBJ databases">
        <title>Draft genome of Aestuariibacter halophilus JC2043.</title>
        <authorList>
            <person name="Emsley S.A."/>
            <person name="Pfannmuller K.M."/>
            <person name="Ushijima B."/>
            <person name="Saw J.H."/>
            <person name="Videau P."/>
        </authorList>
    </citation>
    <scope>NUCLEOTIDE SEQUENCE [LARGE SCALE GENOMIC DNA]</scope>
    <source>
        <strain evidence="1 2">JC2043</strain>
    </source>
</reference>
<keyword evidence="2" id="KW-1185">Reference proteome</keyword>
<name>A0ABS8GBL4_9ALTE</name>
<gene>
    <name evidence="1" type="ORF">LJ739_13130</name>
</gene>
<organism evidence="1 2">
    <name type="scientific">Fluctibacter halophilus</name>
    <dbReference type="NCBI Taxonomy" id="226011"/>
    <lineage>
        <taxon>Bacteria</taxon>
        <taxon>Pseudomonadati</taxon>
        <taxon>Pseudomonadota</taxon>
        <taxon>Gammaproteobacteria</taxon>
        <taxon>Alteromonadales</taxon>
        <taxon>Alteromonadaceae</taxon>
        <taxon>Fluctibacter</taxon>
    </lineage>
</organism>
<evidence type="ECO:0000313" key="1">
    <source>
        <dbReference type="EMBL" id="MCC2617190.1"/>
    </source>
</evidence>
<evidence type="ECO:0008006" key="3">
    <source>
        <dbReference type="Google" id="ProtNLM"/>
    </source>
</evidence>
<evidence type="ECO:0000313" key="2">
    <source>
        <dbReference type="Proteomes" id="UP001520878"/>
    </source>
</evidence>
<accession>A0ABS8GBL4</accession>
<comment type="caution">
    <text evidence="1">The sequence shown here is derived from an EMBL/GenBank/DDBJ whole genome shotgun (WGS) entry which is preliminary data.</text>
</comment>
<dbReference type="RefSeq" id="WP_229161144.1">
    <property type="nucleotide sequence ID" value="NZ_JAJEWP010000003.1"/>
</dbReference>
<dbReference type="Proteomes" id="UP001520878">
    <property type="component" value="Unassembled WGS sequence"/>
</dbReference>
<sequence length="206" mass="23244">MNDNNSPLTVGEADLDSYMKGTLTPEETQAVEEYLMDNPQHLERLKLDALLQQHIQVRPLHRHYRPLQHTYLPLAAAVLLCLSLMLAPWQSDRSPILQGQTELLDLAAMRSQAQQSVQSFPIDSDLQQLTVLLSPSSFVIQPYTVEVVVDEQVIATQTLKPGRDGNLYLNLDASRLPSGTVVFHYRPAQQDTPIETQSVRFERLSD</sequence>
<dbReference type="EMBL" id="JAJEWP010000003">
    <property type="protein sequence ID" value="MCC2617190.1"/>
    <property type="molecule type" value="Genomic_DNA"/>
</dbReference>
<proteinExistence type="predicted"/>